<protein>
    <recommendedName>
        <fullName evidence="3">Glycoside hydrolase family 13 N-terminal domain-containing protein</fullName>
    </recommendedName>
</protein>
<gene>
    <name evidence="1" type="ORF">Ana3638_20440</name>
</gene>
<dbReference type="AlphaFoldDB" id="A0A6P1TPE0"/>
<dbReference type="InterPro" id="IPR013783">
    <property type="entry name" value="Ig-like_fold"/>
</dbReference>
<organism evidence="1 2">
    <name type="scientific">Anaerocolumna sedimenticola</name>
    <dbReference type="NCBI Taxonomy" id="2696063"/>
    <lineage>
        <taxon>Bacteria</taxon>
        <taxon>Bacillati</taxon>
        <taxon>Bacillota</taxon>
        <taxon>Clostridia</taxon>
        <taxon>Lachnospirales</taxon>
        <taxon>Lachnospiraceae</taxon>
        <taxon>Anaerocolumna</taxon>
    </lineage>
</organism>
<sequence>MGKKSKSGFLIEKGDPLLPGVTVLNHGINFAVSVYGSDTCYLNLYENGTGSLMESIVLTDQNRTGNVFSVLIKNLDINGISYMYQVRDKEFIDPYAKQIYGREIYGKVLSAEEKVKIRGGSFIPVFPGRESGLLIFRILN</sequence>
<dbReference type="InterPro" id="IPR014756">
    <property type="entry name" value="Ig_E-set"/>
</dbReference>
<dbReference type="Gene3D" id="2.60.40.10">
    <property type="entry name" value="Immunoglobulins"/>
    <property type="match status" value="1"/>
</dbReference>
<evidence type="ECO:0000313" key="1">
    <source>
        <dbReference type="EMBL" id="QHQ62854.1"/>
    </source>
</evidence>
<dbReference type="Proteomes" id="UP000464314">
    <property type="component" value="Chromosome"/>
</dbReference>
<dbReference type="RefSeq" id="WP_161839676.1">
    <property type="nucleotide sequence ID" value="NZ_CP048000.1"/>
</dbReference>
<evidence type="ECO:0008006" key="3">
    <source>
        <dbReference type="Google" id="ProtNLM"/>
    </source>
</evidence>
<proteinExistence type="predicted"/>
<dbReference type="EMBL" id="CP048000">
    <property type="protein sequence ID" value="QHQ62854.1"/>
    <property type="molecule type" value="Genomic_DNA"/>
</dbReference>
<accession>A0A6P1TPE0</accession>
<reference evidence="1 2" key="1">
    <citation type="submission" date="2020-01" db="EMBL/GenBank/DDBJ databases">
        <title>Genome analysis of Anaerocolumna sp. CBA3638.</title>
        <authorList>
            <person name="Kim J."/>
            <person name="Roh S.W."/>
        </authorList>
    </citation>
    <scope>NUCLEOTIDE SEQUENCE [LARGE SCALE GENOMIC DNA]</scope>
    <source>
        <strain evidence="1 2">CBA3638</strain>
    </source>
</reference>
<keyword evidence="2" id="KW-1185">Reference proteome</keyword>
<evidence type="ECO:0000313" key="2">
    <source>
        <dbReference type="Proteomes" id="UP000464314"/>
    </source>
</evidence>
<dbReference type="KEGG" id="anr:Ana3638_20440"/>
<dbReference type="SUPFAM" id="SSF81296">
    <property type="entry name" value="E set domains"/>
    <property type="match status" value="1"/>
</dbReference>
<name>A0A6P1TPE0_9FIRM</name>